<proteinExistence type="predicted"/>
<evidence type="ECO:0000313" key="1">
    <source>
        <dbReference type="EMBL" id="OGL54501.1"/>
    </source>
</evidence>
<gene>
    <name evidence="1" type="ORF">A3G31_10095</name>
</gene>
<dbReference type="AlphaFoldDB" id="A0A1F7SL68"/>
<name>A0A1F7SL68_9BACT</name>
<organism evidence="1 2">
    <name type="scientific">Candidatus Schekmanbacteria bacterium RIFCSPLOWO2_12_FULL_38_15</name>
    <dbReference type="NCBI Taxonomy" id="1817883"/>
    <lineage>
        <taxon>Bacteria</taxon>
        <taxon>Candidatus Schekmaniibacteriota</taxon>
    </lineage>
</organism>
<dbReference type="Proteomes" id="UP000178082">
    <property type="component" value="Unassembled WGS sequence"/>
</dbReference>
<protein>
    <submittedName>
        <fullName evidence="1">Uncharacterized protein</fullName>
    </submittedName>
</protein>
<comment type="caution">
    <text evidence="1">The sequence shown here is derived from an EMBL/GenBank/DDBJ whole genome shotgun (WGS) entry which is preliminary data.</text>
</comment>
<reference evidence="1 2" key="1">
    <citation type="journal article" date="2016" name="Nat. Commun.">
        <title>Thousands of microbial genomes shed light on interconnected biogeochemical processes in an aquifer system.</title>
        <authorList>
            <person name="Anantharaman K."/>
            <person name="Brown C.T."/>
            <person name="Hug L.A."/>
            <person name="Sharon I."/>
            <person name="Castelle C.J."/>
            <person name="Probst A.J."/>
            <person name="Thomas B.C."/>
            <person name="Singh A."/>
            <person name="Wilkins M.J."/>
            <person name="Karaoz U."/>
            <person name="Brodie E.L."/>
            <person name="Williams K.H."/>
            <person name="Hubbard S.S."/>
            <person name="Banfield J.F."/>
        </authorList>
    </citation>
    <scope>NUCLEOTIDE SEQUENCE [LARGE SCALE GENOMIC DNA]</scope>
</reference>
<evidence type="ECO:0000313" key="2">
    <source>
        <dbReference type="Proteomes" id="UP000178082"/>
    </source>
</evidence>
<dbReference type="STRING" id="1817883.A3G31_10095"/>
<sequence>MIVKEQKKYLICELHCRFYKKGKKEESACRGFEIMKSLLDNKMFQDKTEGLRVQVKEITFRSDDILKEIICKKCDFFIDGCDFRDPDCNYDASPCGGFILLSYLFEKGVVSKEGI</sequence>
<accession>A0A1F7SL68</accession>
<dbReference type="EMBL" id="MGDI01000011">
    <property type="protein sequence ID" value="OGL54501.1"/>
    <property type="molecule type" value="Genomic_DNA"/>
</dbReference>